<reference evidence="4 5" key="1">
    <citation type="submission" date="2019-09" db="EMBL/GenBank/DDBJ databases">
        <authorList>
            <person name="Wang X."/>
        </authorList>
    </citation>
    <scope>NUCLEOTIDE SEQUENCE [LARGE SCALE GENOMIC DNA]</scope>
    <source>
        <strain evidence="4 5">CICC 11023</strain>
    </source>
</reference>
<proteinExistence type="predicted"/>
<dbReference type="RefSeq" id="WP_150402060.1">
    <property type="nucleotide sequence ID" value="NZ_VXLC01000004.1"/>
</dbReference>
<evidence type="ECO:0000256" key="1">
    <source>
        <dbReference type="ARBA" id="ARBA00023125"/>
    </source>
</evidence>
<evidence type="ECO:0000313" key="5">
    <source>
        <dbReference type="Proteomes" id="UP000323876"/>
    </source>
</evidence>
<dbReference type="Gene3D" id="1.10.357.10">
    <property type="entry name" value="Tetracycline Repressor, domain 2"/>
    <property type="match status" value="1"/>
</dbReference>
<dbReference type="PROSITE" id="PS50977">
    <property type="entry name" value="HTH_TETR_2"/>
    <property type="match status" value="1"/>
</dbReference>
<keyword evidence="5" id="KW-1185">Reference proteome</keyword>
<protein>
    <submittedName>
        <fullName evidence="4">TetR/AcrR family transcriptional regulator</fullName>
    </submittedName>
</protein>
<keyword evidence="1 2" id="KW-0238">DNA-binding</keyword>
<gene>
    <name evidence="4" type="ORF">F3087_12360</name>
</gene>
<dbReference type="GO" id="GO:0003677">
    <property type="term" value="F:DNA binding"/>
    <property type="evidence" value="ECO:0007669"/>
    <property type="project" value="UniProtKB-UniRule"/>
</dbReference>
<dbReference type="SUPFAM" id="SSF46689">
    <property type="entry name" value="Homeodomain-like"/>
    <property type="match status" value="1"/>
</dbReference>
<evidence type="ECO:0000256" key="2">
    <source>
        <dbReference type="PROSITE-ProRule" id="PRU00335"/>
    </source>
</evidence>
<feature type="DNA-binding region" description="H-T-H motif" evidence="2">
    <location>
        <begin position="44"/>
        <end position="63"/>
    </location>
</feature>
<evidence type="ECO:0000313" key="4">
    <source>
        <dbReference type="EMBL" id="KAA8887886.1"/>
    </source>
</evidence>
<dbReference type="InterPro" id="IPR009057">
    <property type="entry name" value="Homeodomain-like_sf"/>
</dbReference>
<dbReference type="InterPro" id="IPR001647">
    <property type="entry name" value="HTH_TetR"/>
</dbReference>
<sequence length="211" mass="22646">MTGAGPTMQSAAGTRLNKKGRETRQRLLDVAITCLAEGSGEPLSANRVARAAGVSWGTLKHQFGDLDGLWAAVLIELTDRSGANSPETWPRFTGSIQERVGEMVNAIWTILGAPEGRAVETLRAGLPTDQAERLAHFPQTSAAMAGYEDAWLRAFEHSLAGLPLDPDHVHRVRCLIPPAIRGINNERRLTSAADVASALRGLVEATTAYLE</sequence>
<dbReference type="Proteomes" id="UP000323876">
    <property type="component" value="Unassembled WGS sequence"/>
</dbReference>
<feature type="domain" description="HTH tetR-type" evidence="3">
    <location>
        <begin position="21"/>
        <end position="81"/>
    </location>
</feature>
<name>A0A5N0EG06_9NOCA</name>
<evidence type="ECO:0000259" key="3">
    <source>
        <dbReference type="PROSITE" id="PS50977"/>
    </source>
</evidence>
<dbReference type="AlphaFoldDB" id="A0A5N0EG06"/>
<accession>A0A5N0EG06</accession>
<dbReference type="OrthoDB" id="3773444at2"/>
<comment type="caution">
    <text evidence="4">The sequence shown here is derived from an EMBL/GenBank/DDBJ whole genome shotgun (WGS) entry which is preliminary data.</text>
</comment>
<dbReference type="EMBL" id="VXLC01000004">
    <property type="protein sequence ID" value="KAA8887886.1"/>
    <property type="molecule type" value="Genomic_DNA"/>
</dbReference>
<organism evidence="4 5">
    <name type="scientific">Nocardia colli</name>
    <dbReference type="NCBI Taxonomy" id="2545717"/>
    <lineage>
        <taxon>Bacteria</taxon>
        <taxon>Bacillati</taxon>
        <taxon>Actinomycetota</taxon>
        <taxon>Actinomycetes</taxon>
        <taxon>Mycobacteriales</taxon>
        <taxon>Nocardiaceae</taxon>
        <taxon>Nocardia</taxon>
    </lineage>
</organism>